<sequence>MTDAFSHFGIKRLSICDVQRLEWDTLESNIRRWIYTISPFVESVKSAAIQLLSFIKAISIGHRSSEKLFKVLGLHGALTDLLHDIAIIFQSKALESINTHVVEIIDRLAKAAREILSEFESAILREPSKFLFVEVLFTCLQVVTSIKLLCYQTYKLHHTVRTHQLYSIHWVTCVHT</sequence>
<evidence type="ECO:0000259" key="4">
    <source>
        <dbReference type="Pfam" id="PF03081"/>
    </source>
</evidence>
<dbReference type="Pfam" id="PF03081">
    <property type="entry name" value="Exo70_C"/>
    <property type="match status" value="1"/>
</dbReference>
<gene>
    <name evidence="5" type="ORF">IEQ34_027087</name>
</gene>
<protein>
    <recommendedName>
        <fullName evidence="3">Exocyst subunit Exo70 family protein</fullName>
    </recommendedName>
</protein>
<dbReference type="Gene3D" id="1.20.1280.170">
    <property type="entry name" value="Exocyst complex component Exo70"/>
    <property type="match status" value="1"/>
</dbReference>
<dbReference type="InterPro" id="IPR046364">
    <property type="entry name" value="Exo70_C"/>
</dbReference>
<keyword evidence="3" id="KW-0268">Exocytosis</keyword>
<dbReference type="GO" id="GO:0006887">
    <property type="term" value="P:exocytosis"/>
    <property type="evidence" value="ECO:0007669"/>
    <property type="project" value="UniProtKB-KW"/>
</dbReference>
<keyword evidence="3" id="KW-0653">Protein transport</keyword>
<feature type="domain" description="Exocyst complex subunit Exo70 C-terminal" evidence="4">
    <location>
        <begin position="39"/>
        <end position="131"/>
    </location>
</feature>
<dbReference type="InterPro" id="IPR004140">
    <property type="entry name" value="Exo70"/>
</dbReference>
<comment type="similarity">
    <text evidence="1 3">Belongs to the EXO70 family.</text>
</comment>
<evidence type="ECO:0000256" key="2">
    <source>
        <dbReference type="ARBA" id="ARBA00022448"/>
    </source>
</evidence>
<keyword evidence="6" id="KW-1185">Reference proteome</keyword>
<dbReference type="PANTHER" id="PTHR12542:SF7">
    <property type="entry name" value="EXOCYST SUBUNIT EXO70 FAMILY PROTEIN"/>
    <property type="match status" value="1"/>
</dbReference>
<dbReference type="SUPFAM" id="SSF74788">
    <property type="entry name" value="Cullin repeat-like"/>
    <property type="match status" value="1"/>
</dbReference>
<comment type="function">
    <text evidence="3">Component of the exocyst complex.</text>
</comment>
<evidence type="ECO:0000313" key="5">
    <source>
        <dbReference type="EMBL" id="KAH0433072.1"/>
    </source>
</evidence>
<accession>A0AAV7FHF6</accession>
<dbReference type="Proteomes" id="UP000775213">
    <property type="component" value="Unassembled WGS sequence"/>
</dbReference>
<evidence type="ECO:0000313" key="6">
    <source>
        <dbReference type="Proteomes" id="UP000775213"/>
    </source>
</evidence>
<proteinExistence type="inferred from homology"/>
<reference evidence="5 6" key="1">
    <citation type="journal article" date="2021" name="Hortic Res">
        <title>Chromosome-scale assembly of the Dendrobium chrysotoxum genome enhances the understanding of orchid evolution.</title>
        <authorList>
            <person name="Zhang Y."/>
            <person name="Zhang G.Q."/>
            <person name="Zhang D."/>
            <person name="Liu X.D."/>
            <person name="Xu X.Y."/>
            <person name="Sun W.H."/>
            <person name="Yu X."/>
            <person name="Zhu X."/>
            <person name="Wang Z.W."/>
            <person name="Zhao X."/>
            <person name="Zhong W.Y."/>
            <person name="Chen H."/>
            <person name="Yin W.L."/>
            <person name="Huang T."/>
            <person name="Niu S.C."/>
            <person name="Liu Z.J."/>
        </authorList>
    </citation>
    <scope>NUCLEOTIDE SEQUENCE [LARGE SCALE GENOMIC DNA]</scope>
    <source>
        <strain evidence="5">Lindl</strain>
    </source>
</reference>
<keyword evidence="2 3" id="KW-0813">Transport</keyword>
<dbReference type="GO" id="GO:0005546">
    <property type="term" value="F:phosphatidylinositol-4,5-bisphosphate binding"/>
    <property type="evidence" value="ECO:0007669"/>
    <property type="project" value="InterPro"/>
</dbReference>
<dbReference type="GO" id="GO:0015031">
    <property type="term" value="P:protein transport"/>
    <property type="evidence" value="ECO:0007669"/>
    <property type="project" value="UniProtKB-KW"/>
</dbReference>
<dbReference type="PANTHER" id="PTHR12542">
    <property type="entry name" value="EXOCYST COMPLEX PROTEIN EXO70"/>
    <property type="match status" value="1"/>
</dbReference>
<evidence type="ECO:0000256" key="3">
    <source>
        <dbReference type="RuleBase" id="RU365026"/>
    </source>
</evidence>
<dbReference type="AlphaFoldDB" id="A0AAV7FHF6"/>
<dbReference type="InterPro" id="IPR016159">
    <property type="entry name" value="Cullin_repeat-like_dom_sf"/>
</dbReference>
<evidence type="ECO:0000256" key="1">
    <source>
        <dbReference type="ARBA" id="ARBA00006756"/>
    </source>
</evidence>
<comment type="caution">
    <text evidence="5">The sequence shown here is derived from an EMBL/GenBank/DDBJ whole genome shotgun (WGS) entry which is preliminary data.</text>
</comment>
<organism evidence="5 6">
    <name type="scientific">Dendrobium chrysotoxum</name>
    <name type="common">Orchid</name>
    <dbReference type="NCBI Taxonomy" id="161865"/>
    <lineage>
        <taxon>Eukaryota</taxon>
        <taxon>Viridiplantae</taxon>
        <taxon>Streptophyta</taxon>
        <taxon>Embryophyta</taxon>
        <taxon>Tracheophyta</taxon>
        <taxon>Spermatophyta</taxon>
        <taxon>Magnoliopsida</taxon>
        <taxon>Liliopsida</taxon>
        <taxon>Asparagales</taxon>
        <taxon>Orchidaceae</taxon>
        <taxon>Epidendroideae</taxon>
        <taxon>Malaxideae</taxon>
        <taxon>Dendrobiinae</taxon>
        <taxon>Dendrobium</taxon>
    </lineage>
</organism>
<name>A0AAV7FHF6_DENCH</name>
<dbReference type="GO" id="GO:0000145">
    <property type="term" value="C:exocyst"/>
    <property type="evidence" value="ECO:0007669"/>
    <property type="project" value="InterPro"/>
</dbReference>
<dbReference type="EMBL" id="JAGFBR010000821">
    <property type="protein sequence ID" value="KAH0433072.1"/>
    <property type="molecule type" value="Genomic_DNA"/>
</dbReference>